<evidence type="ECO:0000313" key="2">
    <source>
        <dbReference type="Proteomes" id="UP000326678"/>
    </source>
</evidence>
<keyword evidence="2" id="KW-1185">Reference proteome</keyword>
<name>A0A5P8W958_9NOSO</name>
<organism evidence="1 2">
    <name type="scientific">Nostoc sphaeroides CCNUC1</name>
    <dbReference type="NCBI Taxonomy" id="2653204"/>
    <lineage>
        <taxon>Bacteria</taxon>
        <taxon>Bacillati</taxon>
        <taxon>Cyanobacteriota</taxon>
        <taxon>Cyanophyceae</taxon>
        <taxon>Nostocales</taxon>
        <taxon>Nostocaceae</taxon>
        <taxon>Nostoc</taxon>
    </lineage>
</organism>
<dbReference type="KEGG" id="nsh:GXM_06586"/>
<gene>
    <name evidence="1" type="ORF">GXM_06586</name>
</gene>
<sequence>MWNNLFFGVPLFENLSLFDIFLINFGYRASTEFFIHPILSILL</sequence>
<accession>A0A5P8W958</accession>
<dbReference type="EMBL" id="CP045226">
    <property type="protein sequence ID" value="QFS49092.1"/>
    <property type="molecule type" value="Genomic_DNA"/>
</dbReference>
<dbReference type="Proteomes" id="UP000326678">
    <property type="component" value="Chromosome Gxm1"/>
</dbReference>
<protein>
    <submittedName>
        <fullName evidence="1">Uncharacterized protein</fullName>
    </submittedName>
</protein>
<evidence type="ECO:0000313" key="1">
    <source>
        <dbReference type="EMBL" id="QFS49092.1"/>
    </source>
</evidence>
<reference evidence="1 2" key="1">
    <citation type="submission" date="2019-10" db="EMBL/GenBank/DDBJ databases">
        <title>Genomic and transcriptomic insights into the perfect genentic adaptation of a filamentous nitrogen-fixing cyanobacterium to rice fields.</title>
        <authorList>
            <person name="Chen Z."/>
        </authorList>
    </citation>
    <scope>NUCLEOTIDE SEQUENCE [LARGE SCALE GENOMIC DNA]</scope>
    <source>
        <strain evidence="1">CCNUC1</strain>
    </source>
</reference>
<dbReference type="AlphaFoldDB" id="A0A5P8W958"/>
<proteinExistence type="predicted"/>